<keyword evidence="3" id="KW-1185">Reference proteome</keyword>
<dbReference type="Proteomes" id="UP000007755">
    <property type="component" value="Unassembled WGS sequence"/>
</dbReference>
<dbReference type="AlphaFoldDB" id="F4WZZ7"/>
<evidence type="ECO:0000313" key="3">
    <source>
        <dbReference type="Proteomes" id="UP000007755"/>
    </source>
</evidence>
<feature type="region of interest" description="Disordered" evidence="1">
    <location>
        <begin position="68"/>
        <end position="88"/>
    </location>
</feature>
<reference evidence="2" key="1">
    <citation type="submission" date="2011-02" db="EMBL/GenBank/DDBJ databases">
        <title>The genome of the leaf-cutting ant Acromyrmex echinatior suggests key adaptations to social evolution and fungus farming.</title>
        <authorList>
            <person name="Nygaard S."/>
            <person name="Zhang G."/>
        </authorList>
    </citation>
    <scope>NUCLEOTIDE SEQUENCE</scope>
</reference>
<protein>
    <submittedName>
        <fullName evidence="2">Uncharacterized protein</fullName>
    </submittedName>
</protein>
<evidence type="ECO:0000256" key="1">
    <source>
        <dbReference type="SAM" id="MobiDB-lite"/>
    </source>
</evidence>
<sequence length="88" mass="10278">MEDEGEAEAGWSIKRIVQLAVGTVRKKRSRKDVKKRNAKEKVFRFATVQRQDKNRDSDAVSYVNAYTSFPLSNGRDDIQEDRQMNREE</sequence>
<name>F4WZZ7_ACREC</name>
<dbReference type="EMBL" id="GL888483">
    <property type="protein sequence ID" value="EGI60227.1"/>
    <property type="molecule type" value="Genomic_DNA"/>
</dbReference>
<accession>F4WZZ7</accession>
<proteinExistence type="predicted"/>
<gene>
    <name evidence="2" type="ORF">G5I_11576</name>
</gene>
<dbReference type="InParanoid" id="F4WZZ7"/>
<evidence type="ECO:0000313" key="2">
    <source>
        <dbReference type="EMBL" id="EGI60227.1"/>
    </source>
</evidence>
<organism evidence="3">
    <name type="scientific">Acromyrmex echinatior</name>
    <name type="common">Panamanian leafcutter ant</name>
    <name type="synonym">Acromyrmex octospinosus echinatior</name>
    <dbReference type="NCBI Taxonomy" id="103372"/>
    <lineage>
        <taxon>Eukaryota</taxon>
        <taxon>Metazoa</taxon>
        <taxon>Ecdysozoa</taxon>
        <taxon>Arthropoda</taxon>
        <taxon>Hexapoda</taxon>
        <taxon>Insecta</taxon>
        <taxon>Pterygota</taxon>
        <taxon>Neoptera</taxon>
        <taxon>Endopterygota</taxon>
        <taxon>Hymenoptera</taxon>
        <taxon>Apocrita</taxon>
        <taxon>Aculeata</taxon>
        <taxon>Formicoidea</taxon>
        <taxon>Formicidae</taxon>
        <taxon>Myrmicinae</taxon>
        <taxon>Acromyrmex</taxon>
    </lineage>
</organism>
<feature type="compositionally biased region" description="Basic and acidic residues" evidence="1">
    <location>
        <begin position="74"/>
        <end position="88"/>
    </location>
</feature>